<sequence length="77" mass="8376">MDAPGSGMLRANLEGEGIPLAGADDSRIKAGHLRPAIVKLVILADKYGREELREAAMAGSSRGKLYLDRRRPPLRHI</sequence>
<accession>A0AA37GB40</accession>
<dbReference type="AlphaFoldDB" id="A0AA37GB40"/>
<evidence type="ECO:0000313" key="1">
    <source>
        <dbReference type="EMBL" id="GJC77598.1"/>
    </source>
</evidence>
<evidence type="ECO:0000313" key="2">
    <source>
        <dbReference type="Proteomes" id="UP001055172"/>
    </source>
</evidence>
<dbReference type="EMBL" id="BPPX01000001">
    <property type="protein sequence ID" value="GJC77598.1"/>
    <property type="molecule type" value="Genomic_DNA"/>
</dbReference>
<comment type="caution">
    <text evidence="1">The sequence shown here is derived from an EMBL/GenBank/DDBJ whole genome shotgun (WGS) entry which is preliminary data.</text>
</comment>
<gene>
    <name evidence="1" type="ORF">ColLi_00436</name>
</gene>
<protein>
    <submittedName>
        <fullName evidence="1">Uncharacterized protein</fullName>
    </submittedName>
</protein>
<keyword evidence="2" id="KW-1185">Reference proteome</keyword>
<reference evidence="1 2" key="1">
    <citation type="submission" date="2021-07" db="EMBL/GenBank/DDBJ databases">
        <title>Genome data of Colletotrichum spaethianum.</title>
        <authorList>
            <person name="Utami Y.D."/>
            <person name="Hiruma K."/>
        </authorList>
    </citation>
    <scope>NUCLEOTIDE SEQUENCE [LARGE SCALE GENOMIC DNA]</scope>
    <source>
        <strain evidence="1 2">MAFF 242679</strain>
    </source>
</reference>
<name>A0AA37GB40_9PEZI</name>
<proteinExistence type="predicted"/>
<dbReference type="Proteomes" id="UP001055172">
    <property type="component" value="Unassembled WGS sequence"/>
</dbReference>
<organism evidence="1 2">
    <name type="scientific">Colletotrichum liriopes</name>
    <dbReference type="NCBI Taxonomy" id="708192"/>
    <lineage>
        <taxon>Eukaryota</taxon>
        <taxon>Fungi</taxon>
        <taxon>Dikarya</taxon>
        <taxon>Ascomycota</taxon>
        <taxon>Pezizomycotina</taxon>
        <taxon>Sordariomycetes</taxon>
        <taxon>Hypocreomycetidae</taxon>
        <taxon>Glomerellales</taxon>
        <taxon>Glomerellaceae</taxon>
        <taxon>Colletotrichum</taxon>
        <taxon>Colletotrichum spaethianum species complex</taxon>
    </lineage>
</organism>